<evidence type="ECO:0000313" key="18">
    <source>
        <dbReference type="EMBL" id="GGJ90781.1"/>
    </source>
</evidence>
<evidence type="ECO:0000256" key="10">
    <source>
        <dbReference type="ARBA" id="ARBA00022777"/>
    </source>
</evidence>
<dbReference type="Gene3D" id="3.30.565.10">
    <property type="entry name" value="Histidine kinase-like ATPase, C-terminal domain"/>
    <property type="match status" value="1"/>
</dbReference>
<dbReference type="GO" id="GO:0000155">
    <property type="term" value="F:phosphorelay sensor kinase activity"/>
    <property type="evidence" value="ECO:0007669"/>
    <property type="project" value="InterPro"/>
</dbReference>
<dbReference type="InterPro" id="IPR005467">
    <property type="entry name" value="His_kinase_dom"/>
</dbReference>
<dbReference type="PROSITE" id="PS50885">
    <property type="entry name" value="HAMP"/>
    <property type="match status" value="1"/>
</dbReference>
<evidence type="ECO:0000256" key="4">
    <source>
        <dbReference type="ARBA" id="ARBA00015735"/>
    </source>
</evidence>
<dbReference type="InterPro" id="IPR003594">
    <property type="entry name" value="HATPase_dom"/>
</dbReference>
<dbReference type="SUPFAM" id="SSF55874">
    <property type="entry name" value="ATPase domain of HSP90 chaperone/DNA topoisomerase II/histidine kinase"/>
    <property type="match status" value="1"/>
</dbReference>
<gene>
    <name evidence="18" type="primary">ykoH</name>
    <name evidence="18" type="ORF">GCM10007063_11760</name>
</gene>
<protein>
    <recommendedName>
        <fullName evidence="4">Signal transduction histidine-protein kinase ArlS</fullName>
        <ecNumber evidence="3">2.7.13.3</ecNumber>
    </recommendedName>
</protein>
<evidence type="ECO:0000256" key="8">
    <source>
        <dbReference type="ARBA" id="ARBA00022692"/>
    </source>
</evidence>
<evidence type="ECO:0000259" key="16">
    <source>
        <dbReference type="PROSITE" id="PS50109"/>
    </source>
</evidence>
<keyword evidence="9" id="KW-0547">Nucleotide-binding</keyword>
<evidence type="ECO:0000256" key="12">
    <source>
        <dbReference type="ARBA" id="ARBA00022989"/>
    </source>
</evidence>
<sequence>MRISVKIRLFSSLFMLVLILLVNTSIYYLFHTISLDREFEDLSTQTHEIVQTLKENPDISTNDMLKAFLPQEGMIRVIDKDGSDIVRVKRAGDYGSLPSKYVTSESKSVISRSDEPDFAMVSKPIIWKDGSVVTIQVYKHLTGHTSTMERLLFVLAVASVIILIPTIVAGVFLSRFIVRPIRELTAAMKENTTYGNWKKINEDDQSKDELYDMKVTFNRMIDHLRENFERQEMFVSDASHELKTPISIVKSYSQLMKRRGSDNPDLLVESTQAIESQADRMQKLVEQMLLLARNKDREVYEPFDIVELCQSTAETFKEAYDRNIFFSTTADNLQVKGSYDQLQQVVYILMDNAVKYSQDAVKLTVSQDVRHAEVKVHDNGPGIPEIEQEKIFDRFYRIDKSRSRETGGTGLGLSIARTIVEAHEGILTVSSVPGKGTVFRIQLPVSQKG</sequence>
<dbReference type="SMART" id="SM00304">
    <property type="entry name" value="HAMP"/>
    <property type="match status" value="1"/>
</dbReference>
<dbReference type="PANTHER" id="PTHR45436">
    <property type="entry name" value="SENSOR HISTIDINE KINASE YKOH"/>
    <property type="match status" value="1"/>
</dbReference>
<dbReference type="Pfam" id="PF02518">
    <property type="entry name" value="HATPase_c"/>
    <property type="match status" value="1"/>
</dbReference>
<dbReference type="InterPro" id="IPR004358">
    <property type="entry name" value="Sig_transdc_His_kin-like_C"/>
</dbReference>
<feature type="transmembrane region" description="Helical" evidence="15">
    <location>
        <begin position="12"/>
        <end position="30"/>
    </location>
</feature>
<dbReference type="Gene3D" id="1.10.287.130">
    <property type="match status" value="1"/>
</dbReference>
<keyword evidence="7" id="KW-0808">Transferase</keyword>
<evidence type="ECO:0000256" key="7">
    <source>
        <dbReference type="ARBA" id="ARBA00022679"/>
    </source>
</evidence>
<dbReference type="AlphaFoldDB" id="A0A917PTN9"/>
<dbReference type="CDD" id="cd00075">
    <property type="entry name" value="HATPase"/>
    <property type="match status" value="1"/>
</dbReference>
<feature type="domain" description="Histidine kinase" evidence="16">
    <location>
        <begin position="237"/>
        <end position="447"/>
    </location>
</feature>
<dbReference type="PANTHER" id="PTHR45436:SF5">
    <property type="entry name" value="SENSOR HISTIDINE KINASE TRCS"/>
    <property type="match status" value="1"/>
</dbReference>
<dbReference type="EC" id="2.7.13.3" evidence="3"/>
<evidence type="ECO:0000256" key="6">
    <source>
        <dbReference type="ARBA" id="ARBA00022553"/>
    </source>
</evidence>
<comment type="caution">
    <text evidence="18">The sequence shown here is derived from an EMBL/GenBank/DDBJ whole genome shotgun (WGS) entry which is preliminary data.</text>
</comment>
<feature type="transmembrane region" description="Helical" evidence="15">
    <location>
        <begin position="151"/>
        <end position="173"/>
    </location>
</feature>
<dbReference type="FunFam" id="3.30.565.10:FF:000006">
    <property type="entry name" value="Sensor histidine kinase WalK"/>
    <property type="match status" value="1"/>
</dbReference>
<keyword evidence="19" id="KW-1185">Reference proteome</keyword>
<feature type="domain" description="HAMP" evidence="17">
    <location>
        <begin position="175"/>
        <end position="229"/>
    </location>
</feature>
<comment type="subcellular location">
    <subcellularLocation>
        <location evidence="2">Cell membrane</location>
        <topology evidence="2">Multi-pass membrane protein</topology>
    </subcellularLocation>
</comment>
<dbReference type="SMART" id="SM00388">
    <property type="entry name" value="HisKA"/>
    <property type="match status" value="1"/>
</dbReference>
<keyword evidence="6" id="KW-0597">Phosphoprotein</keyword>
<dbReference type="SUPFAM" id="SSF47384">
    <property type="entry name" value="Homodimeric domain of signal transducing histidine kinase"/>
    <property type="match status" value="1"/>
</dbReference>
<dbReference type="InterPro" id="IPR036097">
    <property type="entry name" value="HisK_dim/P_sf"/>
</dbReference>
<dbReference type="EMBL" id="BMNQ01000010">
    <property type="protein sequence ID" value="GGJ90781.1"/>
    <property type="molecule type" value="Genomic_DNA"/>
</dbReference>
<evidence type="ECO:0000256" key="14">
    <source>
        <dbReference type="ARBA" id="ARBA00023136"/>
    </source>
</evidence>
<dbReference type="SUPFAM" id="SSF158472">
    <property type="entry name" value="HAMP domain-like"/>
    <property type="match status" value="1"/>
</dbReference>
<keyword evidence="11" id="KW-0067">ATP-binding</keyword>
<keyword evidence="14 15" id="KW-0472">Membrane</keyword>
<dbReference type="PRINTS" id="PR00344">
    <property type="entry name" value="BCTRLSENSOR"/>
</dbReference>
<dbReference type="GO" id="GO:0005524">
    <property type="term" value="F:ATP binding"/>
    <property type="evidence" value="ECO:0007669"/>
    <property type="project" value="UniProtKB-KW"/>
</dbReference>
<evidence type="ECO:0000256" key="9">
    <source>
        <dbReference type="ARBA" id="ARBA00022741"/>
    </source>
</evidence>
<dbReference type="InterPro" id="IPR041610">
    <property type="entry name" value="ArlS_N"/>
</dbReference>
<dbReference type="CDD" id="cd06225">
    <property type="entry name" value="HAMP"/>
    <property type="match status" value="1"/>
</dbReference>
<name>A0A917PTN9_9BACI</name>
<dbReference type="Gene3D" id="6.10.340.10">
    <property type="match status" value="1"/>
</dbReference>
<dbReference type="InterPro" id="IPR036890">
    <property type="entry name" value="HATPase_C_sf"/>
</dbReference>
<dbReference type="Pfam" id="PF18719">
    <property type="entry name" value="ArlS_N"/>
    <property type="match status" value="1"/>
</dbReference>
<dbReference type="InterPro" id="IPR003660">
    <property type="entry name" value="HAMP_dom"/>
</dbReference>
<dbReference type="FunFam" id="1.10.287.130:FF:000001">
    <property type="entry name" value="Two-component sensor histidine kinase"/>
    <property type="match status" value="1"/>
</dbReference>
<keyword evidence="12 15" id="KW-1133">Transmembrane helix</keyword>
<evidence type="ECO:0000256" key="3">
    <source>
        <dbReference type="ARBA" id="ARBA00012438"/>
    </source>
</evidence>
<keyword evidence="10 18" id="KW-0418">Kinase</keyword>
<dbReference type="SMART" id="SM00387">
    <property type="entry name" value="HATPase_c"/>
    <property type="match status" value="1"/>
</dbReference>
<dbReference type="Pfam" id="PF00512">
    <property type="entry name" value="HisKA"/>
    <property type="match status" value="1"/>
</dbReference>
<dbReference type="InterPro" id="IPR003661">
    <property type="entry name" value="HisK_dim/P_dom"/>
</dbReference>
<dbReference type="CDD" id="cd00082">
    <property type="entry name" value="HisKA"/>
    <property type="match status" value="1"/>
</dbReference>
<evidence type="ECO:0000313" key="19">
    <source>
        <dbReference type="Proteomes" id="UP000658382"/>
    </source>
</evidence>
<dbReference type="Pfam" id="PF00672">
    <property type="entry name" value="HAMP"/>
    <property type="match status" value="1"/>
</dbReference>
<evidence type="ECO:0000256" key="1">
    <source>
        <dbReference type="ARBA" id="ARBA00000085"/>
    </source>
</evidence>
<evidence type="ECO:0000256" key="5">
    <source>
        <dbReference type="ARBA" id="ARBA00022475"/>
    </source>
</evidence>
<evidence type="ECO:0000256" key="2">
    <source>
        <dbReference type="ARBA" id="ARBA00004651"/>
    </source>
</evidence>
<evidence type="ECO:0000259" key="17">
    <source>
        <dbReference type="PROSITE" id="PS50885"/>
    </source>
</evidence>
<keyword evidence="8 15" id="KW-0812">Transmembrane</keyword>
<comment type="catalytic activity">
    <reaction evidence="1">
        <text>ATP + protein L-histidine = ADP + protein N-phospho-L-histidine.</text>
        <dbReference type="EC" id="2.7.13.3"/>
    </reaction>
</comment>
<keyword evidence="5" id="KW-1003">Cell membrane</keyword>
<accession>A0A917PTN9</accession>
<dbReference type="PROSITE" id="PS50109">
    <property type="entry name" value="HIS_KIN"/>
    <property type="match status" value="1"/>
</dbReference>
<proteinExistence type="predicted"/>
<dbReference type="InterPro" id="IPR050428">
    <property type="entry name" value="TCS_sensor_his_kinase"/>
</dbReference>
<organism evidence="18 19">
    <name type="scientific">Lentibacillus kapialis</name>
    <dbReference type="NCBI Taxonomy" id="340214"/>
    <lineage>
        <taxon>Bacteria</taxon>
        <taxon>Bacillati</taxon>
        <taxon>Bacillota</taxon>
        <taxon>Bacilli</taxon>
        <taxon>Bacillales</taxon>
        <taxon>Bacillaceae</taxon>
        <taxon>Lentibacillus</taxon>
    </lineage>
</organism>
<dbReference type="Proteomes" id="UP000658382">
    <property type="component" value="Unassembled WGS sequence"/>
</dbReference>
<evidence type="ECO:0000256" key="13">
    <source>
        <dbReference type="ARBA" id="ARBA00023012"/>
    </source>
</evidence>
<reference evidence="18" key="2">
    <citation type="submission" date="2020-09" db="EMBL/GenBank/DDBJ databases">
        <authorList>
            <person name="Sun Q."/>
            <person name="Ohkuma M."/>
        </authorList>
    </citation>
    <scope>NUCLEOTIDE SEQUENCE</scope>
    <source>
        <strain evidence="18">JCM 12580</strain>
    </source>
</reference>
<keyword evidence="13" id="KW-0902">Two-component regulatory system</keyword>
<dbReference type="GO" id="GO:0005886">
    <property type="term" value="C:plasma membrane"/>
    <property type="evidence" value="ECO:0007669"/>
    <property type="project" value="UniProtKB-SubCell"/>
</dbReference>
<evidence type="ECO:0000256" key="11">
    <source>
        <dbReference type="ARBA" id="ARBA00022840"/>
    </source>
</evidence>
<evidence type="ECO:0000256" key="15">
    <source>
        <dbReference type="SAM" id="Phobius"/>
    </source>
</evidence>
<reference evidence="18" key="1">
    <citation type="journal article" date="2014" name="Int. J. Syst. Evol. Microbiol.">
        <title>Complete genome sequence of Corynebacterium casei LMG S-19264T (=DSM 44701T), isolated from a smear-ripened cheese.</title>
        <authorList>
            <consortium name="US DOE Joint Genome Institute (JGI-PGF)"/>
            <person name="Walter F."/>
            <person name="Albersmeier A."/>
            <person name="Kalinowski J."/>
            <person name="Ruckert C."/>
        </authorList>
    </citation>
    <scope>NUCLEOTIDE SEQUENCE</scope>
    <source>
        <strain evidence="18">JCM 12580</strain>
    </source>
</reference>